<keyword evidence="5" id="KW-1133">Transmembrane helix</keyword>
<feature type="compositionally biased region" description="Polar residues" evidence="8">
    <location>
        <begin position="63"/>
        <end position="74"/>
    </location>
</feature>
<dbReference type="Gene3D" id="1.20.5.3310">
    <property type="match status" value="1"/>
</dbReference>
<comment type="caution">
    <text evidence="9">The sequence shown here is derived from an EMBL/GenBank/DDBJ whole genome shotgun (WGS) entry which is preliminary data.</text>
</comment>
<accession>A0A5C6XBK8</accession>
<evidence type="ECO:0000256" key="6">
    <source>
        <dbReference type="ARBA" id="ARBA00023010"/>
    </source>
</evidence>
<evidence type="ECO:0000256" key="8">
    <source>
        <dbReference type="SAM" id="MobiDB-lite"/>
    </source>
</evidence>
<keyword evidence="6" id="KW-0811">Translocation</keyword>
<organism evidence="9 10">
    <name type="scientific">Lujinxingia vulgaris</name>
    <dbReference type="NCBI Taxonomy" id="2600176"/>
    <lineage>
        <taxon>Bacteria</taxon>
        <taxon>Deltaproteobacteria</taxon>
        <taxon>Bradymonadales</taxon>
        <taxon>Lujinxingiaceae</taxon>
        <taxon>Lujinxingia</taxon>
    </lineage>
</organism>
<dbReference type="OrthoDB" id="5524858at2"/>
<evidence type="ECO:0000256" key="4">
    <source>
        <dbReference type="ARBA" id="ARBA00022927"/>
    </source>
</evidence>
<name>A0A5C6XBK8_9DELT</name>
<dbReference type="AlphaFoldDB" id="A0A5C6XBK8"/>
<keyword evidence="3" id="KW-0812">Transmembrane</keyword>
<dbReference type="InterPro" id="IPR003369">
    <property type="entry name" value="TatA/B/E"/>
</dbReference>
<keyword evidence="2" id="KW-0813">Transport</keyword>
<keyword evidence="4" id="KW-0653">Protein transport</keyword>
<sequence>MMLNASELLVVAAIIFVVVGLQKLPQISAAAARLRLSFQKGLADDVIDVSSTSGELDHEEASGESTEPTQTRES</sequence>
<reference evidence="9 10" key="1">
    <citation type="submission" date="2019-08" db="EMBL/GenBank/DDBJ databases">
        <title>Bradymonadales sp. TMQ4.</title>
        <authorList>
            <person name="Liang Q."/>
        </authorList>
    </citation>
    <scope>NUCLEOTIDE SEQUENCE [LARGE SCALE GENOMIC DNA]</scope>
    <source>
        <strain evidence="9 10">TMQ4</strain>
    </source>
</reference>
<evidence type="ECO:0000256" key="7">
    <source>
        <dbReference type="ARBA" id="ARBA00023136"/>
    </source>
</evidence>
<protein>
    <recommendedName>
        <fullName evidence="11">Twin-arginine translocase TatA/TatE family subunit</fullName>
    </recommendedName>
</protein>
<gene>
    <name evidence="9" type="ORF">FRC98_12330</name>
</gene>
<proteinExistence type="predicted"/>
<evidence type="ECO:0000256" key="1">
    <source>
        <dbReference type="ARBA" id="ARBA00004167"/>
    </source>
</evidence>
<evidence type="ECO:0000256" key="5">
    <source>
        <dbReference type="ARBA" id="ARBA00022989"/>
    </source>
</evidence>
<evidence type="ECO:0008006" key="11">
    <source>
        <dbReference type="Google" id="ProtNLM"/>
    </source>
</evidence>
<dbReference type="RefSeq" id="WP_146981745.1">
    <property type="nucleotide sequence ID" value="NZ_VOSM01000005.1"/>
</dbReference>
<evidence type="ECO:0000313" key="9">
    <source>
        <dbReference type="EMBL" id="TXD36617.1"/>
    </source>
</evidence>
<comment type="subcellular location">
    <subcellularLocation>
        <location evidence="1">Membrane</location>
        <topology evidence="1">Single-pass membrane protein</topology>
    </subcellularLocation>
</comment>
<feature type="region of interest" description="Disordered" evidence="8">
    <location>
        <begin position="50"/>
        <end position="74"/>
    </location>
</feature>
<keyword evidence="7" id="KW-0472">Membrane</keyword>
<keyword evidence="10" id="KW-1185">Reference proteome</keyword>
<dbReference type="EMBL" id="VOSM01000005">
    <property type="protein sequence ID" value="TXD36617.1"/>
    <property type="molecule type" value="Genomic_DNA"/>
</dbReference>
<dbReference type="Proteomes" id="UP000321412">
    <property type="component" value="Unassembled WGS sequence"/>
</dbReference>
<evidence type="ECO:0000256" key="3">
    <source>
        <dbReference type="ARBA" id="ARBA00022692"/>
    </source>
</evidence>
<dbReference type="Pfam" id="PF02416">
    <property type="entry name" value="TatA_B_E"/>
    <property type="match status" value="1"/>
</dbReference>
<evidence type="ECO:0000313" key="10">
    <source>
        <dbReference type="Proteomes" id="UP000321412"/>
    </source>
</evidence>
<evidence type="ECO:0000256" key="2">
    <source>
        <dbReference type="ARBA" id="ARBA00022448"/>
    </source>
</evidence>